<name>A0ABY5V0B9_9BACT</name>
<proteinExistence type="predicted"/>
<organism evidence="1 2">
    <name type="scientific">Alistipes ihumii AP11</name>
    <dbReference type="NCBI Taxonomy" id="1211813"/>
    <lineage>
        <taxon>Bacteria</taxon>
        <taxon>Pseudomonadati</taxon>
        <taxon>Bacteroidota</taxon>
        <taxon>Bacteroidia</taxon>
        <taxon>Bacteroidales</taxon>
        <taxon>Rikenellaceae</taxon>
        <taxon>Alistipes</taxon>
    </lineage>
</organism>
<accession>A0ABY5V0B9</accession>
<evidence type="ECO:0000313" key="1">
    <source>
        <dbReference type="EMBL" id="UWN57592.1"/>
    </source>
</evidence>
<dbReference type="EMBL" id="CP102294">
    <property type="protein sequence ID" value="UWN57592.1"/>
    <property type="molecule type" value="Genomic_DNA"/>
</dbReference>
<dbReference type="GeneID" id="82890488"/>
<protein>
    <submittedName>
        <fullName evidence="1">Uncharacterized protein</fullName>
    </submittedName>
</protein>
<gene>
    <name evidence="1" type="ORF">NQ491_02100</name>
</gene>
<sequence>MNFDLSKYYGYFWFKDITFLVEIQDGDEMIYDEIFKYHNMVTIPKEKESFTTIIENPGWLFRYIVKNSQVGRLNSWGMEFL</sequence>
<dbReference type="RefSeq" id="WP_019244999.1">
    <property type="nucleotide sequence ID" value="NZ_CAPH01000006.1"/>
</dbReference>
<evidence type="ECO:0000313" key="2">
    <source>
        <dbReference type="Proteomes" id="UP001059295"/>
    </source>
</evidence>
<dbReference type="Proteomes" id="UP001059295">
    <property type="component" value="Chromosome"/>
</dbReference>
<reference evidence="1" key="1">
    <citation type="journal article" date="2022" name="Cell">
        <title>Design, construction, and in vivo augmentation of a complex gut microbiome.</title>
        <authorList>
            <person name="Cheng A.G."/>
            <person name="Ho P.Y."/>
            <person name="Aranda-Diaz A."/>
            <person name="Jain S."/>
            <person name="Yu F.B."/>
            <person name="Meng X."/>
            <person name="Wang M."/>
            <person name="Iakiviak M."/>
            <person name="Nagashima K."/>
            <person name="Zhao A."/>
            <person name="Murugkar P."/>
            <person name="Patil A."/>
            <person name="Atabakhsh K."/>
            <person name="Weakley A."/>
            <person name="Yan J."/>
            <person name="Brumbaugh A.R."/>
            <person name="Higginbottom S."/>
            <person name="Dimas A."/>
            <person name="Shiver A.L."/>
            <person name="Deutschbauer A."/>
            <person name="Neff N."/>
            <person name="Sonnenburg J.L."/>
            <person name="Huang K.C."/>
            <person name="Fischbach M.A."/>
        </authorList>
    </citation>
    <scope>NUCLEOTIDE SEQUENCE</scope>
    <source>
        <strain evidence="1">AP11</strain>
    </source>
</reference>
<keyword evidence="2" id="KW-1185">Reference proteome</keyword>